<feature type="disulfide bond" evidence="16">
    <location>
        <begin position="476"/>
        <end position="485"/>
    </location>
</feature>
<feature type="glycosylation site" description="N-linked (GlcNAc...) asparagine" evidence="15">
    <location>
        <position position="397"/>
    </location>
</feature>
<evidence type="ECO:0000256" key="5">
    <source>
        <dbReference type="ARBA" id="ARBA00022525"/>
    </source>
</evidence>
<feature type="disulfide bond" evidence="16">
    <location>
        <begin position="250"/>
        <end position="266"/>
    </location>
</feature>
<keyword evidence="12 17" id="KW-0326">Glycosidase</keyword>
<dbReference type="PROSITE" id="PS01186">
    <property type="entry name" value="EGF_2"/>
    <property type="match status" value="1"/>
</dbReference>
<dbReference type="Proteomes" id="UP001591681">
    <property type="component" value="Unassembled WGS sequence"/>
</dbReference>
<dbReference type="GO" id="GO:0005576">
    <property type="term" value="C:extracellular region"/>
    <property type="evidence" value="ECO:0007669"/>
    <property type="project" value="UniProtKB-SubCell"/>
</dbReference>
<dbReference type="GO" id="GO:0004415">
    <property type="term" value="F:hyalurononglucosaminidase activity"/>
    <property type="evidence" value="ECO:0007669"/>
    <property type="project" value="UniProtKB-UniRule"/>
</dbReference>
<dbReference type="EMBL" id="JBHFQA010000011">
    <property type="protein sequence ID" value="KAL2090942.1"/>
    <property type="molecule type" value="Genomic_DNA"/>
</dbReference>
<keyword evidence="7" id="KW-0732">Signal</keyword>
<evidence type="ECO:0000256" key="1">
    <source>
        <dbReference type="ARBA" id="ARBA00000251"/>
    </source>
</evidence>
<dbReference type="FunFam" id="3.20.20.70:FF:000065">
    <property type="entry name" value="Hyaluronidase"/>
    <property type="match status" value="1"/>
</dbReference>
<dbReference type="EC" id="3.2.1.35" evidence="17"/>
<evidence type="ECO:0000313" key="20">
    <source>
        <dbReference type="Proteomes" id="UP001591681"/>
    </source>
</evidence>
<dbReference type="GO" id="GO:0005764">
    <property type="term" value="C:lysosome"/>
    <property type="evidence" value="ECO:0007669"/>
    <property type="project" value="UniProtKB-SubCell"/>
</dbReference>
<dbReference type="Pfam" id="PF01630">
    <property type="entry name" value="Glyco_hydro_56"/>
    <property type="match status" value="1"/>
</dbReference>
<name>A0ABD1JVP3_9TELE</name>
<evidence type="ECO:0000256" key="14">
    <source>
        <dbReference type="PIRSR" id="PIRSR038193-1"/>
    </source>
</evidence>
<evidence type="ECO:0000256" key="3">
    <source>
        <dbReference type="ARBA" id="ARBA00004613"/>
    </source>
</evidence>
<dbReference type="InterPro" id="IPR018155">
    <property type="entry name" value="Hyaluronidase"/>
</dbReference>
<comment type="similarity">
    <text evidence="4 13 17">Belongs to the glycosyl hydrolase 56 family.</text>
</comment>
<evidence type="ECO:0000256" key="11">
    <source>
        <dbReference type="ARBA" id="ARBA00023228"/>
    </source>
</evidence>
<keyword evidence="20" id="KW-1185">Reference proteome</keyword>
<evidence type="ECO:0000256" key="8">
    <source>
        <dbReference type="ARBA" id="ARBA00022801"/>
    </source>
</evidence>
<dbReference type="Gene3D" id="3.20.20.70">
    <property type="entry name" value="Aldolase class I"/>
    <property type="match status" value="1"/>
</dbReference>
<evidence type="ECO:0000256" key="16">
    <source>
        <dbReference type="PIRSR" id="PIRSR038193-3"/>
    </source>
</evidence>
<dbReference type="SUPFAM" id="SSF51445">
    <property type="entry name" value="(Trans)glycosidases"/>
    <property type="match status" value="1"/>
</dbReference>
<feature type="disulfide bond" evidence="16">
    <location>
        <begin position="86"/>
        <end position="380"/>
    </location>
</feature>
<evidence type="ECO:0000256" key="7">
    <source>
        <dbReference type="ARBA" id="ARBA00022729"/>
    </source>
</evidence>
<protein>
    <recommendedName>
        <fullName evidence="17">Hyaluronidase</fullName>
        <ecNumber evidence="17">3.2.1.35</ecNumber>
    </recommendedName>
</protein>
<keyword evidence="8 17" id="KW-0378">Hydrolase</keyword>
<comment type="catalytic activity">
    <reaction evidence="1 17">
        <text>Random hydrolysis of (1-&gt;4)-linkages between N-acetyl-beta-D-glucosamine and D-glucuronate residues in hyaluronate.</text>
        <dbReference type="EC" id="3.2.1.35"/>
    </reaction>
</comment>
<comment type="subcellular location">
    <subcellularLocation>
        <location evidence="2">Lysosome</location>
    </subcellularLocation>
    <subcellularLocation>
        <location evidence="3">Secreted</location>
    </subcellularLocation>
</comment>
<feature type="disulfide bond" evidence="16">
    <location>
        <begin position="410"/>
        <end position="474"/>
    </location>
</feature>
<keyword evidence="9 16" id="KW-1015">Disulfide bond</keyword>
<keyword evidence="6" id="KW-0245">EGF-like domain</keyword>
<evidence type="ECO:0000256" key="2">
    <source>
        <dbReference type="ARBA" id="ARBA00004371"/>
    </source>
</evidence>
<evidence type="ECO:0000256" key="15">
    <source>
        <dbReference type="PIRSR" id="PIRSR038193-2"/>
    </source>
</evidence>
<keyword evidence="11" id="KW-0458">Lysosome</keyword>
<evidence type="ECO:0000256" key="12">
    <source>
        <dbReference type="ARBA" id="ARBA00023295"/>
    </source>
</evidence>
<dbReference type="InterPro" id="IPR017853">
    <property type="entry name" value="GH"/>
</dbReference>
<dbReference type="PANTHER" id="PTHR11769">
    <property type="entry name" value="HYALURONIDASE"/>
    <property type="match status" value="1"/>
</dbReference>
<gene>
    <name evidence="19" type="ORF">ACEWY4_013205</name>
</gene>
<evidence type="ECO:0000313" key="19">
    <source>
        <dbReference type="EMBL" id="KAL2090942.1"/>
    </source>
</evidence>
<evidence type="ECO:0000259" key="18">
    <source>
        <dbReference type="PROSITE" id="PS01186"/>
    </source>
</evidence>
<sequence length="494" mass="56149">MELFIYYPRSFALGPLHNWVIKPPCPPPNPPPFLAAGMVPLLCVAWLLALLPACPAAVRTGSPRRTLPPINELPFLTVWNAPTALCESRYGVDLDLSVFDIVANHDQVFMGDNITIFYEKHLGLYPYYTTLGTPVNGGIPQNASLGDHLWQVDSDLRTYMPELRFNGLAIIDWERWRPVWERNWDSKRIYLDASRVMVKERHPDWPPERVEWEARDLFECAAKAFMEDTLKLVKRERPGGLWGFYGFPCCYNYQYKDLTVNYTGECPTAELKRNEELLWLWNVSSALYPDIYLELGLRGRNKEITLYARHRVQEAMRVRKLVTAPIPPLVVPYSRIAYTYSLEFLSEEDLIHTIGESAALGSAGVVLWGDATYSESKSTCNTVKGYVDEVLGRYIVNVTTAADMCSRTICRGNGRCQRRDPMSGDYLHLDPSAWTIVPRAQRGRTHPQGPAFRAQRNPGVAQDDLKARLLPFKCQCYPGWTGEHCSIRVLPGSG</sequence>
<evidence type="ECO:0000256" key="13">
    <source>
        <dbReference type="PIRNR" id="PIRNR038193"/>
    </source>
</evidence>
<feature type="active site" description="Proton donor" evidence="14">
    <location>
        <position position="174"/>
    </location>
</feature>
<dbReference type="GO" id="GO:0005975">
    <property type="term" value="P:carbohydrate metabolic process"/>
    <property type="evidence" value="ECO:0007669"/>
    <property type="project" value="UniProtKB-UniRule"/>
</dbReference>
<proteinExistence type="inferred from homology"/>
<dbReference type="PRINTS" id="PR00846">
    <property type="entry name" value="GLHYDRLASE56"/>
</dbReference>
<reference evidence="19 20" key="1">
    <citation type="submission" date="2024-09" db="EMBL/GenBank/DDBJ databases">
        <title>A chromosome-level genome assembly of Gray's grenadier anchovy, Coilia grayii.</title>
        <authorList>
            <person name="Fu Z."/>
        </authorList>
    </citation>
    <scope>NUCLEOTIDE SEQUENCE [LARGE SCALE GENOMIC DNA]</scope>
    <source>
        <strain evidence="19">G4</strain>
        <tissue evidence="19">Muscle</tissue>
    </source>
</reference>
<keyword evidence="10" id="KW-0325">Glycoprotein</keyword>
<comment type="caution">
    <text evidence="19">The sequence shown here is derived from an EMBL/GenBank/DDBJ whole genome shotgun (WGS) entry which is preliminary data.</text>
</comment>
<dbReference type="InterPro" id="IPR013785">
    <property type="entry name" value="Aldolase_TIM"/>
</dbReference>
<feature type="disulfide bond" evidence="16">
    <location>
        <begin position="405"/>
        <end position="416"/>
    </location>
</feature>
<keyword evidence="5" id="KW-0964">Secreted</keyword>
<evidence type="ECO:0000256" key="10">
    <source>
        <dbReference type="ARBA" id="ARBA00023180"/>
    </source>
</evidence>
<feature type="domain" description="EGF-like" evidence="18">
    <location>
        <begin position="474"/>
        <end position="485"/>
    </location>
</feature>
<dbReference type="PIRSF" id="PIRSF038193">
    <property type="entry name" value="Hyaluronidase"/>
    <property type="match status" value="1"/>
</dbReference>
<organism evidence="19 20">
    <name type="scientific">Coilia grayii</name>
    <name type="common">Gray's grenadier anchovy</name>
    <dbReference type="NCBI Taxonomy" id="363190"/>
    <lineage>
        <taxon>Eukaryota</taxon>
        <taxon>Metazoa</taxon>
        <taxon>Chordata</taxon>
        <taxon>Craniata</taxon>
        <taxon>Vertebrata</taxon>
        <taxon>Euteleostomi</taxon>
        <taxon>Actinopterygii</taxon>
        <taxon>Neopterygii</taxon>
        <taxon>Teleostei</taxon>
        <taxon>Clupei</taxon>
        <taxon>Clupeiformes</taxon>
        <taxon>Clupeoidei</taxon>
        <taxon>Engraulidae</taxon>
        <taxon>Coilinae</taxon>
        <taxon>Coilia</taxon>
    </lineage>
</organism>
<dbReference type="InterPro" id="IPR000742">
    <property type="entry name" value="EGF"/>
</dbReference>
<evidence type="ECO:0000256" key="9">
    <source>
        <dbReference type="ARBA" id="ARBA00023157"/>
    </source>
</evidence>
<dbReference type="PANTHER" id="PTHR11769:SF23">
    <property type="entry name" value="HYALURONIDASE-1"/>
    <property type="match status" value="1"/>
</dbReference>
<evidence type="ECO:0000256" key="4">
    <source>
        <dbReference type="ARBA" id="ARBA00008871"/>
    </source>
</evidence>
<accession>A0ABD1JVP3</accession>
<evidence type="ECO:0000256" key="17">
    <source>
        <dbReference type="RuleBase" id="RU610713"/>
    </source>
</evidence>
<dbReference type="AlphaFoldDB" id="A0ABD1JVP3"/>
<evidence type="ECO:0000256" key="6">
    <source>
        <dbReference type="ARBA" id="ARBA00022536"/>
    </source>
</evidence>